<protein>
    <submittedName>
        <fullName evidence="4">Beta-1,6-galactofuranosyltransferase</fullName>
    </submittedName>
</protein>
<gene>
    <name evidence="4" type="ORF">IWT140_02315</name>
</gene>
<dbReference type="EMBL" id="BCMH01000028">
    <property type="protein sequence ID" value="GAX04672.1"/>
    <property type="molecule type" value="Genomic_DNA"/>
</dbReference>
<evidence type="ECO:0000313" key="5">
    <source>
        <dbReference type="Proteomes" id="UP000198430"/>
    </source>
</evidence>
<keyword evidence="5" id="KW-1185">Reference proteome</keyword>
<evidence type="ECO:0000313" key="4">
    <source>
        <dbReference type="EMBL" id="GAX04672.1"/>
    </source>
</evidence>
<proteinExistence type="predicted"/>
<dbReference type="RefSeq" id="WP_089089621.1">
    <property type="nucleotide sequence ID" value="NZ_BCMH01000028.1"/>
</dbReference>
<accession>A0A1Z5ISV7</accession>
<feature type="domain" description="Glucosyltransferase 3-like C-terminal" evidence="3">
    <location>
        <begin position="171"/>
        <end position="329"/>
    </location>
</feature>
<evidence type="ECO:0000259" key="2">
    <source>
        <dbReference type="Pfam" id="PF26334"/>
    </source>
</evidence>
<dbReference type="Pfam" id="PF26337">
    <property type="entry name" value="Gtf3_C"/>
    <property type="match status" value="1"/>
</dbReference>
<dbReference type="AlphaFoldDB" id="A0A1Z5ISV7"/>
<organism evidence="4 5">
    <name type="scientific">Secundilactobacillus pentosiphilus</name>
    <dbReference type="NCBI Taxonomy" id="1714682"/>
    <lineage>
        <taxon>Bacteria</taxon>
        <taxon>Bacillati</taxon>
        <taxon>Bacillota</taxon>
        <taxon>Bacilli</taxon>
        <taxon>Lactobacillales</taxon>
        <taxon>Lactobacillaceae</taxon>
        <taxon>Secundilactobacillus</taxon>
    </lineage>
</organism>
<evidence type="ECO:0000259" key="3">
    <source>
        <dbReference type="Pfam" id="PF26337"/>
    </source>
</evidence>
<dbReference type="InterPro" id="IPR058592">
    <property type="entry name" value="Gtf3_C"/>
</dbReference>
<reference evidence="4 5" key="1">
    <citation type="submission" date="2015-11" db="EMBL/GenBank/DDBJ databases">
        <title>Draft genome sequences of new species of the genus Lactobacillus isolated from orchardgrass silage.</title>
        <authorList>
            <person name="Tohno M."/>
            <person name="Tanizawa Y."/>
            <person name="Arita M."/>
        </authorList>
    </citation>
    <scope>NUCLEOTIDE SEQUENCE [LARGE SCALE GENOMIC DNA]</scope>
    <source>
        <strain evidence="4 5">IWT140</strain>
    </source>
</reference>
<dbReference type="Proteomes" id="UP000198430">
    <property type="component" value="Unassembled WGS sequence"/>
</dbReference>
<comment type="caution">
    <text evidence="4">The sequence shown here is derived from an EMBL/GenBank/DDBJ whole genome shotgun (WGS) entry which is preliminary data.</text>
</comment>
<dbReference type="PIRSF" id="PIRSF007023">
    <property type="entry name" value="UDP-Galf_transf"/>
    <property type="match status" value="1"/>
</dbReference>
<name>A0A1Z5ISV7_9LACO</name>
<dbReference type="InterPro" id="IPR058591">
    <property type="entry name" value="Gtf3_N"/>
</dbReference>
<dbReference type="Gene3D" id="3.40.50.2000">
    <property type="entry name" value="Glycogen Phosphorylase B"/>
    <property type="match status" value="2"/>
</dbReference>
<feature type="domain" description="Glucosyltransferase 3-like N-terminal" evidence="2">
    <location>
        <begin position="4"/>
        <end position="152"/>
    </location>
</feature>
<sequence length="333" mass="37852">MNGYVLNINMRDSNTAASKPVQDVTDVLVRNGFSRFNYDHTNSRFRKLFVEPLKWKHQLRSVPGTNFIFQYPVYSHFMMNIMIKDLSRRKDIYKVGFIHDIESLRFDKDNSKKIGLEIHLLNQFNCLIVHNEKMKAWLVENGIKVPMVSLQIFDFLNSVSMDLNRDKSGPIVFAGNLSKAPFLSRLNIKTSISLMGPNPLDTYPSNIHYEGQYTSEDLPNHLKGSFGLVWDGISPDTGEGALGEYTKYNNPHKVSLYLSSGLPVIVWEKAAIAQFVSTNNLGLVVDSLSKIDEIIQKCSEDEYTLMLKSVQRVGESLREGKFTMNAVKSALQE</sequence>
<dbReference type="Pfam" id="PF26334">
    <property type="entry name" value="Gtf3_N"/>
    <property type="match status" value="1"/>
</dbReference>
<keyword evidence="1" id="KW-0808">Transferase</keyword>
<evidence type="ECO:0000256" key="1">
    <source>
        <dbReference type="ARBA" id="ARBA00022679"/>
    </source>
</evidence>